<gene>
    <name evidence="2" type="ORF">FNE76_05050</name>
</gene>
<dbReference type="AlphaFoldDB" id="A0A553USJ6"/>
<reference evidence="2" key="1">
    <citation type="submission" date="2019-07" db="EMBL/GenBank/DDBJ databases">
        <title>Helicobacter labacensis sp. nov., Helicobacter mehlei sp. nov. and Helicobacter vulpis sp. nov., isolated from gastric mucosa of red fox (Vulpis vulpis).</title>
        <authorList>
            <person name="Kusar D."/>
            <person name="Gruntar I."/>
            <person name="Pate M."/>
            <person name="Zajc U."/>
            <person name="Ocepek M."/>
        </authorList>
    </citation>
    <scope>NUCLEOTIDE SEQUENCE [LARGE SCALE GENOMIC DNA]</scope>
    <source>
        <strain evidence="2">L8b</strain>
    </source>
</reference>
<name>A0A553USJ6_9HELI</name>
<comment type="caution">
    <text evidence="2">The sequence shown here is derived from an EMBL/GenBank/DDBJ whole genome shotgun (WGS) entry which is preliminary data.</text>
</comment>
<reference evidence="2" key="2">
    <citation type="submission" date="2019-07" db="EMBL/GenBank/DDBJ databases">
        <authorList>
            <person name="Papic B."/>
        </authorList>
    </citation>
    <scope>NUCLEOTIDE SEQUENCE [LARGE SCALE GENOMIC DNA]</scope>
    <source>
        <strain evidence="2">L8b</strain>
    </source>
</reference>
<feature type="non-terminal residue" evidence="2">
    <location>
        <position position="101"/>
    </location>
</feature>
<feature type="domain" description="GmrSD restriction endonucleases N-terminal" evidence="1">
    <location>
        <begin position="26"/>
        <end position="58"/>
    </location>
</feature>
<dbReference type="EMBL" id="VKGC01000011">
    <property type="protein sequence ID" value="TSA83186.1"/>
    <property type="molecule type" value="Genomic_DNA"/>
</dbReference>
<evidence type="ECO:0000259" key="1">
    <source>
        <dbReference type="Pfam" id="PF03235"/>
    </source>
</evidence>
<dbReference type="InterPro" id="IPR004919">
    <property type="entry name" value="GmrSD_N"/>
</dbReference>
<proteinExistence type="predicted"/>
<dbReference type="Pfam" id="PF03235">
    <property type="entry name" value="GmrSD_N"/>
    <property type="match status" value="1"/>
</dbReference>
<dbReference type="Proteomes" id="UP000319322">
    <property type="component" value="Unassembled WGS sequence"/>
</dbReference>
<dbReference type="RefSeq" id="WP_143928407.1">
    <property type="nucleotide sequence ID" value="NZ_VKGC01000011.1"/>
</dbReference>
<keyword evidence="3" id="KW-1185">Reference proteome</keyword>
<organism evidence="2 3">
    <name type="scientific">Helicobacter mehlei</name>
    <dbReference type="NCBI Taxonomy" id="2316080"/>
    <lineage>
        <taxon>Bacteria</taxon>
        <taxon>Pseudomonadati</taxon>
        <taxon>Campylobacterota</taxon>
        <taxon>Epsilonproteobacteria</taxon>
        <taxon>Campylobacterales</taxon>
        <taxon>Helicobacteraceae</taxon>
        <taxon>Helicobacter</taxon>
    </lineage>
</organism>
<sequence length="101" mass="11184">MKTYILIGGFMASKLEMSTLQMDILDYLSKNKFVVPEYQRDYAWELKECSQLWEDITAFFEGGGGGGGGKHPRLMGWGCIYTIKGTTEIGCGAHPPPPFLG</sequence>
<evidence type="ECO:0000313" key="3">
    <source>
        <dbReference type="Proteomes" id="UP000319322"/>
    </source>
</evidence>
<protein>
    <submittedName>
        <fullName evidence="2">DUF262 domain-containing protein</fullName>
    </submittedName>
</protein>
<evidence type="ECO:0000313" key="2">
    <source>
        <dbReference type="EMBL" id="TSA83186.1"/>
    </source>
</evidence>
<accession>A0A553USJ6</accession>